<organism evidence="7 8">
    <name type="scientific">Salinomyces thailandicus</name>
    <dbReference type="NCBI Taxonomy" id="706561"/>
    <lineage>
        <taxon>Eukaryota</taxon>
        <taxon>Fungi</taxon>
        <taxon>Dikarya</taxon>
        <taxon>Ascomycota</taxon>
        <taxon>Pezizomycotina</taxon>
        <taxon>Dothideomycetes</taxon>
        <taxon>Dothideomycetidae</taxon>
        <taxon>Mycosphaerellales</taxon>
        <taxon>Teratosphaeriaceae</taxon>
        <taxon>Salinomyces</taxon>
    </lineage>
</organism>
<dbReference type="SMART" id="SM00448">
    <property type="entry name" value="REC"/>
    <property type="match status" value="1"/>
</dbReference>
<dbReference type="Pfam" id="PF00072">
    <property type="entry name" value="Response_reg"/>
    <property type="match status" value="1"/>
</dbReference>
<dbReference type="InterPro" id="IPR011006">
    <property type="entry name" value="CheY-like_superfamily"/>
</dbReference>
<name>A0A4U0UF84_9PEZI</name>
<dbReference type="SUPFAM" id="SSF52172">
    <property type="entry name" value="CheY-like"/>
    <property type="match status" value="1"/>
</dbReference>
<evidence type="ECO:0000256" key="2">
    <source>
        <dbReference type="PROSITE-ProRule" id="PRU00169"/>
    </source>
</evidence>
<dbReference type="Gene3D" id="1.10.287.130">
    <property type="match status" value="1"/>
</dbReference>
<dbReference type="InterPro" id="IPR050956">
    <property type="entry name" value="2C_system_His_kinase"/>
</dbReference>
<dbReference type="InterPro" id="IPR005467">
    <property type="entry name" value="His_kinase_dom"/>
</dbReference>
<feature type="domain" description="PAS" evidence="6">
    <location>
        <begin position="535"/>
        <end position="610"/>
    </location>
</feature>
<dbReference type="PROSITE" id="PS50112">
    <property type="entry name" value="PAS"/>
    <property type="match status" value="1"/>
</dbReference>
<accession>A0A4U0UF84</accession>
<dbReference type="GO" id="GO:0000155">
    <property type="term" value="F:phosphorelay sensor kinase activity"/>
    <property type="evidence" value="ECO:0007669"/>
    <property type="project" value="InterPro"/>
</dbReference>
<dbReference type="SUPFAM" id="SSF55785">
    <property type="entry name" value="PYP-like sensor domain (PAS domain)"/>
    <property type="match status" value="1"/>
</dbReference>
<keyword evidence="1 2" id="KW-0597">Phosphoprotein</keyword>
<dbReference type="CDD" id="cd00082">
    <property type="entry name" value="HisKA"/>
    <property type="match status" value="1"/>
</dbReference>
<dbReference type="InterPro" id="IPR003661">
    <property type="entry name" value="HisK_dim/P_dom"/>
</dbReference>
<dbReference type="InterPro" id="IPR001789">
    <property type="entry name" value="Sig_transdc_resp-reg_receiver"/>
</dbReference>
<dbReference type="InterPro" id="IPR004358">
    <property type="entry name" value="Sig_transdc_His_kin-like_C"/>
</dbReference>
<dbReference type="PRINTS" id="PR00344">
    <property type="entry name" value="BCTRLSENSOR"/>
</dbReference>
<dbReference type="SUPFAM" id="SSF55874">
    <property type="entry name" value="ATPase domain of HSP90 chaperone/DNA topoisomerase II/histidine kinase"/>
    <property type="match status" value="1"/>
</dbReference>
<evidence type="ECO:0000259" key="4">
    <source>
        <dbReference type="PROSITE" id="PS50109"/>
    </source>
</evidence>
<evidence type="ECO:0000313" key="8">
    <source>
        <dbReference type="Proteomes" id="UP000308549"/>
    </source>
</evidence>
<evidence type="ECO:0000256" key="3">
    <source>
        <dbReference type="SAM" id="MobiDB-lite"/>
    </source>
</evidence>
<dbReference type="CDD" id="cd17546">
    <property type="entry name" value="REC_hyHK_CKI1_RcsC-like"/>
    <property type="match status" value="1"/>
</dbReference>
<dbReference type="PROSITE" id="PS50109">
    <property type="entry name" value="HIS_KIN"/>
    <property type="match status" value="1"/>
</dbReference>
<protein>
    <submittedName>
        <fullName evidence="7">Uncharacterized protein</fullName>
    </submittedName>
</protein>
<dbReference type="Gene3D" id="3.30.565.10">
    <property type="entry name" value="Histidine kinase-like ATPase, C-terminal domain"/>
    <property type="match status" value="1"/>
</dbReference>
<dbReference type="CDD" id="cd00130">
    <property type="entry name" value="PAS"/>
    <property type="match status" value="1"/>
</dbReference>
<dbReference type="InterPro" id="IPR035965">
    <property type="entry name" value="PAS-like_dom_sf"/>
</dbReference>
<keyword evidence="8" id="KW-1185">Reference proteome</keyword>
<feature type="domain" description="Response regulatory" evidence="5">
    <location>
        <begin position="1032"/>
        <end position="1159"/>
    </location>
</feature>
<evidence type="ECO:0000313" key="7">
    <source>
        <dbReference type="EMBL" id="TKA33542.1"/>
    </source>
</evidence>
<evidence type="ECO:0000259" key="6">
    <source>
        <dbReference type="PROSITE" id="PS50112"/>
    </source>
</evidence>
<dbReference type="Pfam" id="PF02518">
    <property type="entry name" value="HATPase_c"/>
    <property type="match status" value="1"/>
</dbReference>
<dbReference type="InterPro" id="IPR036097">
    <property type="entry name" value="HisK_dim/P_sf"/>
</dbReference>
<dbReference type="InterPro" id="IPR003594">
    <property type="entry name" value="HATPase_dom"/>
</dbReference>
<dbReference type="InterPro" id="IPR000014">
    <property type="entry name" value="PAS"/>
</dbReference>
<dbReference type="InterPro" id="IPR013655">
    <property type="entry name" value="PAS_fold_3"/>
</dbReference>
<dbReference type="EMBL" id="NAJL01000002">
    <property type="protein sequence ID" value="TKA33542.1"/>
    <property type="molecule type" value="Genomic_DNA"/>
</dbReference>
<dbReference type="SMART" id="SM00387">
    <property type="entry name" value="HATPase_c"/>
    <property type="match status" value="1"/>
</dbReference>
<dbReference type="AlphaFoldDB" id="A0A4U0UF84"/>
<reference evidence="7 8" key="1">
    <citation type="submission" date="2017-03" db="EMBL/GenBank/DDBJ databases">
        <title>Genomes of endolithic fungi from Antarctica.</title>
        <authorList>
            <person name="Coleine C."/>
            <person name="Masonjones S."/>
            <person name="Stajich J.E."/>
        </authorList>
    </citation>
    <scope>NUCLEOTIDE SEQUENCE [LARGE SCALE GENOMIC DNA]</scope>
    <source>
        <strain evidence="7 8">CCFEE 6315</strain>
    </source>
</reference>
<dbReference type="Pfam" id="PF00512">
    <property type="entry name" value="HisKA"/>
    <property type="match status" value="1"/>
</dbReference>
<dbReference type="Proteomes" id="UP000308549">
    <property type="component" value="Unassembled WGS sequence"/>
</dbReference>
<evidence type="ECO:0000256" key="1">
    <source>
        <dbReference type="ARBA" id="ARBA00022553"/>
    </source>
</evidence>
<dbReference type="Pfam" id="PF08447">
    <property type="entry name" value="PAS_3"/>
    <property type="match status" value="1"/>
</dbReference>
<dbReference type="PROSITE" id="PS50110">
    <property type="entry name" value="RESPONSE_REGULATORY"/>
    <property type="match status" value="1"/>
</dbReference>
<sequence>MAEQRFLDLPADIRALVNVFEEDDRASAIVSLTSGGGCEALYENPAFQRLEQDSGYGVGQFVEELDCAHRNTSASYHCRVHGRLWRCKQLAVEQVALICVEDTPETAERASQKAGRHEGTRRFSPSDRGTDGGKPPDGSTHAQSWDWTRFDVPGVSPYIQLVKNHDWASTRVGPMSTWSMHLRLVVLSIMRNPSPRLIMWGEAQTFIYNEACVPLFGSKHPHFLGRPISEAFSEAWSSVSDFIRSAHDGNVVTQRHLPLTLMRSEFKEQAFFDFTLMPLIGPDGRLAGIIDELSESTRIVRAERRRHSILQISERLTSADTLKELWCQLITGLENEAAKDEVPFAMFYAVVDDVSDGVPVASEPNSHCATSKKAVLKGQMGIPSENNVAVNSFPLDYNASHSRADGIATPCIRAWHTGKSEMLSASDNTIPDCLKISNPDRADGSQVRDVMVLPVASLARKEKEVVGILVLALDPRCPYDSEFQAWVHVLTDLIERSATLISLPEQQRRAQQLADEINSALTDQLRTTSLKAEASDLRFEQMASRSPIGMFLFASDGRVLYVNDAFLETIGQTREDFTAHEDGPTSWNDMVHPDDLERFGSAWKTLVERSVPITVEYRLKRPWVSVDRVTGRQITGECWLLANAFPDISSDGKATTVQGWLTDISHRKFSDNLMSQRLEDALENKRQTENFIDMTSHEMRNPLSAILQSADSIVSNLNGAGMPILSENLTLSDEVAEEIIDAAQTIILCGQHQKRIVDDILTLSKLDASLLVISPDTVQPPKLISKAFKMYESEISRAEITTRLCVEPSYYELKVDRVVLDSSRLLQVVINLLTNAIKFTQHSETRTIVVSLGASYQQPTGRHHNVEFIPPRQKQQTPKSSSEWTEGEELYLQVAVQDSGQGLSDEEIKTLFQRFKQASPKTYKQYGGSGLGLFISRELCELQGGQIGVSSVHGKSTTFTFFVRTRRWVETSDKAKRPPLSSFTSTSASPIAYGRRGSVPLTQVNEEHDQAVNGDTKSSKTQKPSKDHGVLHVLIVEDNLINQKVMSQQLRRAGCVVHVANHGLECLDFLEKTSYCDQDTELSVVLLDLEMPTMDGLTCIRKIRERQAAGRIRGHVPVIAVTANARSEQISVAIDAGMDSVVTKPFRIPELVPKMRSLVEEIGMREGT</sequence>
<dbReference type="PANTHER" id="PTHR43719:SF30">
    <property type="entry name" value="TWO-COMPONENT SYSTEM RESPONSE REGULATOR"/>
    <property type="match status" value="1"/>
</dbReference>
<feature type="region of interest" description="Disordered" evidence="3">
    <location>
        <begin position="106"/>
        <end position="144"/>
    </location>
</feature>
<evidence type="ECO:0000259" key="5">
    <source>
        <dbReference type="PROSITE" id="PS50110"/>
    </source>
</evidence>
<dbReference type="SMART" id="SM00091">
    <property type="entry name" value="PAS"/>
    <property type="match status" value="1"/>
</dbReference>
<feature type="compositionally biased region" description="Basic and acidic residues" evidence="3">
    <location>
        <begin position="106"/>
        <end position="131"/>
    </location>
</feature>
<comment type="caution">
    <text evidence="7">The sequence shown here is derived from an EMBL/GenBank/DDBJ whole genome shotgun (WGS) entry which is preliminary data.</text>
</comment>
<dbReference type="NCBIfam" id="TIGR00229">
    <property type="entry name" value="sensory_box"/>
    <property type="match status" value="1"/>
</dbReference>
<dbReference type="Gene3D" id="3.30.450.20">
    <property type="entry name" value="PAS domain"/>
    <property type="match status" value="2"/>
</dbReference>
<dbReference type="PANTHER" id="PTHR43719">
    <property type="entry name" value="TWO-COMPONENT HISTIDINE KINASE"/>
    <property type="match status" value="1"/>
</dbReference>
<gene>
    <name evidence="7" type="ORF">B0A50_00377</name>
</gene>
<dbReference type="SUPFAM" id="SSF47384">
    <property type="entry name" value="Homodimeric domain of signal transducing histidine kinase"/>
    <property type="match status" value="1"/>
</dbReference>
<feature type="modified residue" description="4-aspartylphosphate" evidence="2">
    <location>
        <position position="1088"/>
    </location>
</feature>
<dbReference type="SMART" id="SM00388">
    <property type="entry name" value="HisKA"/>
    <property type="match status" value="1"/>
</dbReference>
<feature type="domain" description="Histidine kinase" evidence="4">
    <location>
        <begin position="694"/>
        <end position="967"/>
    </location>
</feature>
<proteinExistence type="predicted"/>
<dbReference type="OrthoDB" id="60033at2759"/>
<dbReference type="Gene3D" id="3.40.50.2300">
    <property type="match status" value="1"/>
</dbReference>
<dbReference type="InterPro" id="IPR036890">
    <property type="entry name" value="HATPase_C_sf"/>
</dbReference>